<evidence type="ECO:0000313" key="9">
    <source>
        <dbReference type="Proteomes" id="UP000075374"/>
    </source>
</evidence>
<evidence type="ECO:0000259" key="7">
    <source>
        <dbReference type="Pfam" id="PF17827"/>
    </source>
</evidence>
<dbReference type="Pfam" id="PF05175">
    <property type="entry name" value="MTS"/>
    <property type="match status" value="1"/>
</dbReference>
<keyword evidence="3 5" id="KW-0949">S-adenosyl-L-methionine</keyword>
<evidence type="ECO:0000313" key="8">
    <source>
        <dbReference type="EMBL" id="KYH29397.1"/>
    </source>
</evidence>
<dbReference type="PROSITE" id="PS00092">
    <property type="entry name" value="N6_MTASE"/>
    <property type="match status" value="1"/>
</dbReference>
<dbReference type="GO" id="GO:0003676">
    <property type="term" value="F:nucleic acid binding"/>
    <property type="evidence" value="ECO:0007669"/>
    <property type="project" value="InterPro"/>
</dbReference>
<dbReference type="Pfam" id="PF17827">
    <property type="entry name" value="PrmC_N"/>
    <property type="match status" value="1"/>
</dbReference>
<dbReference type="AlphaFoldDB" id="A0A151APR9"/>
<evidence type="ECO:0000256" key="4">
    <source>
        <dbReference type="ARBA" id="ARBA00048391"/>
    </source>
</evidence>
<dbReference type="Proteomes" id="UP000075374">
    <property type="component" value="Unassembled WGS sequence"/>
</dbReference>
<dbReference type="GO" id="GO:0102559">
    <property type="term" value="F:peptide chain release factor N(5)-glutamine methyltransferase activity"/>
    <property type="evidence" value="ECO:0007669"/>
    <property type="project" value="UniProtKB-EC"/>
</dbReference>
<dbReference type="InterPro" id="IPR040758">
    <property type="entry name" value="PrmC_N"/>
</dbReference>
<dbReference type="InterPro" id="IPR007848">
    <property type="entry name" value="Small_mtfrase_dom"/>
</dbReference>
<dbReference type="EMBL" id="LTBB01000004">
    <property type="protein sequence ID" value="KYH29397.1"/>
    <property type="molecule type" value="Genomic_DNA"/>
</dbReference>
<feature type="domain" description="Release factor glutamine methyltransferase N-terminal" evidence="7">
    <location>
        <begin position="5"/>
        <end position="75"/>
    </location>
</feature>
<dbReference type="InterPro" id="IPR019874">
    <property type="entry name" value="RF_methyltr_PrmC"/>
</dbReference>
<keyword evidence="2 5" id="KW-0808">Transferase</keyword>
<feature type="binding site" evidence="5">
    <location>
        <position position="189"/>
    </location>
    <ligand>
        <name>S-adenosyl-L-methionine</name>
        <dbReference type="ChEBI" id="CHEBI:59789"/>
    </ligand>
</feature>
<keyword evidence="1 5" id="KW-0489">Methyltransferase</keyword>
<evidence type="ECO:0000256" key="3">
    <source>
        <dbReference type="ARBA" id="ARBA00022691"/>
    </source>
</evidence>
<keyword evidence="9" id="KW-1185">Reference proteome</keyword>
<dbReference type="PATRIC" id="fig|1121305.3.peg.1145"/>
<gene>
    <name evidence="5 8" type="primary">prmC</name>
    <name evidence="8" type="ORF">CLCOL_11450</name>
</gene>
<proteinExistence type="inferred from homology"/>
<comment type="function">
    <text evidence="5">Methylates the class 1 translation termination release factors RF1/PrfA and RF2/PrfB on the glutamine residue of the universally conserved GGQ motif.</text>
</comment>
<feature type="domain" description="Methyltransferase small" evidence="6">
    <location>
        <begin position="105"/>
        <end position="196"/>
    </location>
</feature>
<evidence type="ECO:0000259" key="6">
    <source>
        <dbReference type="Pfam" id="PF05175"/>
    </source>
</evidence>
<protein>
    <recommendedName>
        <fullName evidence="5">Release factor glutamine methyltransferase</fullName>
        <shortName evidence="5">RF MTase</shortName>
        <ecNumber evidence="5">2.1.1.297</ecNumber>
    </recommendedName>
    <alternativeName>
        <fullName evidence="5">N5-glutamine methyltransferase PrmC</fullName>
    </alternativeName>
    <alternativeName>
        <fullName evidence="5">Protein-(glutamine-N5) MTase PrmC</fullName>
    </alternativeName>
    <alternativeName>
        <fullName evidence="5">Protein-glutamine N-methyltransferase PrmC</fullName>
    </alternativeName>
</protein>
<comment type="similarity">
    <text evidence="5">Belongs to the protein N5-glutamine methyltransferase family. PrmC subfamily.</text>
</comment>
<dbReference type="HAMAP" id="MF_02126">
    <property type="entry name" value="RF_methyltr_PrmC"/>
    <property type="match status" value="1"/>
</dbReference>
<dbReference type="InterPro" id="IPR002052">
    <property type="entry name" value="DNA_methylase_N6_adenine_CS"/>
</dbReference>
<feature type="binding site" evidence="5">
    <location>
        <position position="143"/>
    </location>
    <ligand>
        <name>S-adenosyl-L-methionine</name>
        <dbReference type="ChEBI" id="CHEBI:59789"/>
    </ligand>
</feature>
<dbReference type="NCBIfam" id="TIGR00536">
    <property type="entry name" value="hemK_fam"/>
    <property type="match status" value="1"/>
</dbReference>
<evidence type="ECO:0000256" key="1">
    <source>
        <dbReference type="ARBA" id="ARBA00022603"/>
    </source>
</evidence>
<dbReference type="Gene3D" id="3.40.50.150">
    <property type="entry name" value="Vaccinia Virus protein VP39"/>
    <property type="match status" value="1"/>
</dbReference>
<dbReference type="PANTHER" id="PTHR18895:SF74">
    <property type="entry name" value="MTRF1L RELEASE FACTOR GLUTAMINE METHYLTRANSFERASE"/>
    <property type="match status" value="1"/>
</dbReference>
<dbReference type="EC" id="2.1.1.297" evidence="5"/>
<dbReference type="NCBIfam" id="TIGR03534">
    <property type="entry name" value="RF_mod_PrmC"/>
    <property type="match status" value="1"/>
</dbReference>
<sequence>MNINQALMKAYNIFKAAGIDTYMLDAQLLLQKVLNKDKLFITINRDFEISLEEEKEYFHMIELRKNKMPVKYILGECEFMGLNFNVREGVLIPRPDTEILVEEVIERIKESNYREICDVCCGSGVIGISIGRLVENTRVYCYDISDMACQITEENINKLGVQDKVNIFKSDLLDEAIIKDRKFDAVVSNPPYIKKEVISALMDDVKNYEPHIALDGGKDGLDFYRKITEQSLQVLNKGGLLAFEIGYDQGEEVQAILRDKGFTDIKCIKDLAGLNRVVTGIRS</sequence>
<dbReference type="InterPro" id="IPR050320">
    <property type="entry name" value="N5-glutamine_MTase"/>
</dbReference>
<name>A0A151APR9_9CLOT</name>
<dbReference type="InterPro" id="IPR029063">
    <property type="entry name" value="SAM-dependent_MTases_sf"/>
</dbReference>
<organism evidence="8 9">
    <name type="scientific">Clostridium colicanis DSM 13634</name>
    <dbReference type="NCBI Taxonomy" id="1121305"/>
    <lineage>
        <taxon>Bacteria</taxon>
        <taxon>Bacillati</taxon>
        <taxon>Bacillota</taxon>
        <taxon>Clostridia</taxon>
        <taxon>Eubacteriales</taxon>
        <taxon>Clostridiaceae</taxon>
        <taxon>Clostridium</taxon>
    </lineage>
</organism>
<accession>A0A151APR9</accession>
<dbReference type="Gene3D" id="1.10.8.10">
    <property type="entry name" value="DNA helicase RuvA subunit, C-terminal domain"/>
    <property type="match status" value="1"/>
</dbReference>
<dbReference type="PANTHER" id="PTHR18895">
    <property type="entry name" value="HEMK METHYLTRANSFERASE"/>
    <property type="match status" value="1"/>
</dbReference>
<feature type="binding site" evidence="5">
    <location>
        <begin position="189"/>
        <end position="192"/>
    </location>
    <ligand>
        <name>substrate</name>
    </ligand>
</feature>
<reference evidence="8 9" key="1">
    <citation type="submission" date="2016-02" db="EMBL/GenBank/DDBJ databases">
        <title>Genome sequence of Clostridium colicanis DSM 13634.</title>
        <authorList>
            <person name="Poehlein A."/>
            <person name="Daniel R."/>
        </authorList>
    </citation>
    <scope>NUCLEOTIDE SEQUENCE [LARGE SCALE GENOMIC DNA]</scope>
    <source>
        <strain evidence="8 9">DSM 13634</strain>
    </source>
</reference>
<dbReference type="GO" id="GO:0032259">
    <property type="term" value="P:methylation"/>
    <property type="evidence" value="ECO:0007669"/>
    <property type="project" value="UniProtKB-KW"/>
</dbReference>
<dbReference type="CDD" id="cd02440">
    <property type="entry name" value="AdoMet_MTases"/>
    <property type="match status" value="1"/>
</dbReference>
<dbReference type="SUPFAM" id="SSF53335">
    <property type="entry name" value="S-adenosyl-L-methionine-dependent methyltransferases"/>
    <property type="match status" value="1"/>
</dbReference>
<evidence type="ECO:0000256" key="2">
    <source>
        <dbReference type="ARBA" id="ARBA00022679"/>
    </source>
</evidence>
<dbReference type="PRINTS" id="PR00507">
    <property type="entry name" value="N12N6MTFRASE"/>
</dbReference>
<dbReference type="InterPro" id="IPR004556">
    <property type="entry name" value="HemK-like"/>
</dbReference>
<comment type="catalytic activity">
    <reaction evidence="4 5">
        <text>L-glutaminyl-[peptide chain release factor] + S-adenosyl-L-methionine = N(5)-methyl-L-glutaminyl-[peptide chain release factor] + S-adenosyl-L-homocysteine + H(+)</text>
        <dbReference type="Rhea" id="RHEA:42896"/>
        <dbReference type="Rhea" id="RHEA-COMP:10271"/>
        <dbReference type="Rhea" id="RHEA-COMP:10272"/>
        <dbReference type="ChEBI" id="CHEBI:15378"/>
        <dbReference type="ChEBI" id="CHEBI:30011"/>
        <dbReference type="ChEBI" id="CHEBI:57856"/>
        <dbReference type="ChEBI" id="CHEBI:59789"/>
        <dbReference type="ChEBI" id="CHEBI:61891"/>
        <dbReference type="EC" id="2.1.1.297"/>
    </reaction>
</comment>
<evidence type="ECO:0000256" key="5">
    <source>
        <dbReference type="HAMAP-Rule" id="MF_02126"/>
    </source>
</evidence>
<comment type="caution">
    <text evidence="5">Lacks conserved residue(s) required for the propagation of feature annotation.</text>
</comment>
<comment type="caution">
    <text evidence="8">The sequence shown here is derived from an EMBL/GenBank/DDBJ whole genome shotgun (WGS) entry which is preliminary data.</text>
</comment>
<dbReference type="STRING" id="1121305.CLCOL_11450"/>